<dbReference type="GO" id="GO:0017171">
    <property type="term" value="F:serine hydrolase activity"/>
    <property type="evidence" value="ECO:0007669"/>
    <property type="project" value="TreeGrafter"/>
</dbReference>
<protein>
    <submittedName>
        <fullName evidence="1">Uncharacterized protein</fullName>
    </submittedName>
</protein>
<name>A0A6S7GZ33_PARCT</name>
<dbReference type="AlphaFoldDB" id="A0A6S7GZ33"/>
<dbReference type="SUPFAM" id="SSF53474">
    <property type="entry name" value="alpha/beta-Hydrolases"/>
    <property type="match status" value="1"/>
</dbReference>
<dbReference type="Pfam" id="PF05705">
    <property type="entry name" value="DUF829"/>
    <property type="match status" value="1"/>
</dbReference>
<dbReference type="PANTHER" id="PTHR20908:SF3">
    <property type="entry name" value="TRANSMEMBRANE PROTEIN 53"/>
    <property type="match status" value="1"/>
</dbReference>
<evidence type="ECO:0000313" key="1">
    <source>
        <dbReference type="EMBL" id="CAB3997268.1"/>
    </source>
</evidence>
<dbReference type="InterPro" id="IPR029058">
    <property type="entry name" value="AB_hydrolase_fold"/>
</dbReference>
<dbReference type="Proteomes" id="UP001152795">
    <property type="component" value="Unassembled WGS sequence"/>
</dbReference>
<accession>A0A6S7GZ33</accession>
<dbReference type="EMBL" id="CACRXK020003061">
    <property type="protein sequence ID" value="CAB3997268.1"/>
    <property type="molecule type" value="Genomic_DNA"/>
</dbReference>
<organism evidence="1 2">
    <name type="scientific">Paramuricea clavata</name>
    <name type="common">Red gorgonian</name>
    <name type="synonym">Violescent sea-whip</name>
    <dbReference type="NCBI Taxonomy" id="317549"/>
    <lineage>
        <taxon>Eukaryota</taxon>
        <taxon>Metazoa</taxon>
        <taxon>Cnidaria</taxon>
        <taxon>Anthozoa</taxon>
        <taxon>Octocorallia</taxon>
        <taxon>Malacalcyonacea</taxon>
        <taxon>Plexauridae</taxon>
        <taxon>Paramuricea</taxon>
    </lineage>
</organism>
<sequence length="298" mass="34004">MSAFSSGRRCLYLNSENIYPWLWRCSGNQCIKGKSSVLERQLSTSTCQYGLLERMPAKDKFSSDPNQPIAVVYGWLLAKSRHLEKFGHFYNNHGADVVTVKPNVTEVLRPKKAEELAARLLDILQSPGNKDRPILIHGFSVGGYLYGQTLNHIVTDPKYSSVQDRIIGQIFDSPVDFDNIPYGISNAATENAILRNTMRLSIQSYFKLTQKYTMDKFLARSKLFLSNPVRAPALILFSNDDRVALPEGCERCVTKWRDLGMDVTSKKWDSSPHVSHFYRHQEEYLELLMEFLKKVGIV</sequence>
<dbReference type="InterPro" id="IPR008547">
    <property type="entry name" value="DUF829_TMEM53"/>
</dbReference>
<dbReference type="OrthoDB" id="77878at2759"/>
<gene>
    <name evidence="1" type="ORF">PACLA_8A022493</name>
</gene>
<dbReference type="PANTHER" id="PTHR20908">
    <property type="entry name" value="LD15586P"/>
    <property type="match status" value="1"/>
</dbReference>
<reference evidence="1" key="1">
    <citation type="submission" date="2020-04" db="EMBL/GenBank/DDBJ databases">
        <authorList>
            <person name="Alioto T."/>
            <person name="Alioto T."/>
            <person name="Gomez Garrido J."/>
        </authorList>
    </citation>
    <scope>NUCLEOTIDE SEQUENCE</scope>
    <source>
        <strain evidence="1">A484AB</strain>
    </source>
</reference>
<dbReference type="Gene3D" id="3.40.50.1820">
    <property type="entry name" value="alpha/beta hydrolase"/>
    <property type="match status" value="1"/>
</dbReference>
<comment type="caution">
    <text evidence="1">The sequence shown here is derived from an EMBL/GenBank/DDBJ whole genome shotgun (WGS) entry which is preliminary data.</text>
</comment>
<keyword evidence="2" id="KW-1185">Reference proteome</keyword>
<evidence type="ECO:0000313" key="2">
    <source>
        <dbReference type="Proteomes" id="UP001152795"/>
    </source>
</evidence>
<proteinExistence type="predicted"/>